<organism evidence="7 8">
    <name type="scientific">Peromyscus maniculatus bairdii</name>
    <name type="common">Prairie deer mouse</name>
    <dbReference type="NCBI Taxonomy" id="230844"/>
    <lineage>
        <taxon>Eukaryota</taxon>
        <taxon>Metazoa</taxon>
        <taxon>Chordata</taxon>
        <taxon>Craniata</taxon>
        <taxon>Vertebrata</taxon>
        <taxon>Euteleostomi</taxon>
        <taxon>Mammalia</taxon>
        <taxon>Eutheria</taxon>
        <taxon>Euarchontoglires</taxon>
        <taxon>Glires</taxon>
        <taxon>Rodentia</taxon>
        <taxon>Myomorpha</taxon>
        <taxon>Muroidea</taxon>
        <taxon>Cricetidae</taxon>
        <taxon>Neotominae</taxon>
        <taxon>Peromyscus</taxon>
    </lineage>
</organism>
<evidence type="ECO:0008006" key="9">
    <source>
        <dbReference type="Google" id="ProtNLM"/>
    </source>
</evidence>
<dbReference type="PANTHER" id="PTHR23320">
    <property type="entry name" value="MEMBRANE-SPANNING 4-DOMAINS SUBFAMILY A MS4A -RELATED"/>
    <property type="match status" value="1"/>
</dbReference>
<evidence type="ECO:0000256" key="6">
    <source>
        <dbReference type="SAM" id="Phobius"/>
    </source>
</evidence>
<dbReference type="GO" id="GO:0007166">
    <property type="term" value="P:cell surface receptor signaling pathway"/>
    <property type="evidence" value="ECO:0007669"/>
    <property type="project" value="TreeGrafter"/>
</dbReference>
<dbReference type="PANTHER" id="PTHR23320:SF150">
    <property type="entry name" value="MEMBRANE-SPANNING 4-DOMAINS SUBFAMILY A MEMBER 6B-RELATED"/>
    <property type="match status" value="1"/>
</dbReference>
<evidence type="ECO:0000313" key="7">
    <source>
        <dbReference type="Ensembl" id="ENSPEMP00000016640.2"/>
    </source>
</evidence>
<reference evidence="7" key="2">
    <citation type="submission" date="2025-08" db="UniProtKB">
        <authorList>
            <consortium name="Ensembl"/>
        </authorList>
    </citation>
    <scope>IDENTIFICATION</scope>
</reference>
<evidence type="ECO:0000256" key="5">
    <source>
        <dbReference type="ARBA" id="ARBA00023136"/>
    </source>
</evidence>
<keyword evidence="5 6" id="KW-0472">Membrane</keyword>
<dbReference type="GO" id="GO:0005886">
    <property type="term" value="C:plasma membrane"/>
    <property type="evidence" value="ECO:0007669"/>
    <property type="project" value="TreeGrafter"/>
</dbReference>
<feature type="transmembrane region" description="Helical" evidence="6">
    <location>
        <begin position="184"/>
        <end position="206"/>
    </location>
</feature>
<sequence>MIPQVVTNETVTVISPNGVNFPQTDKPHPAQQRQDSLKKHLKAEIKVIAAIQIMCGVMVLSLGIILATVSTIPPFNQVFSVLLKSGYPFVGALFFIISGILSVITKTKSTKSLVDGSLTMNILSVLFAFIGIIILSVSLAGLHPASEQCKESKPPKPTQYHYYHHPFEVDNDCSTPKAVLTGALLLMLICSVLELGMGVLTTMLWWQQDHSDFSRNVIFLSHNSNNGSNMESKSLCNPAYEKQVS</sequence>
<proteinExistence type="inferred from homology"/>
<evidence type="ECO:0000256" key="2">
    <source>
        <dbReference type="ARBA" id="ARBA00009565"/>
    </source>
</evidence>
<reference evidence="7" key="3">
    <citation type="submission" date="2025-09" db="UniProtKB">
        <authorList>
            <consortium name="Ensembl"/>
        </authorList>
    </citation>
    <scope>IDENTIFICATION</scope>
</reference>
<feature type="transmembrane region" description="Helical" evidence="6">
    <location>
        <begin position="47"/>
        <end position="67"/>
    </location>
</feature>
<dbReference type="GeneTree" id="ENSGT00940000162688"/>
<evidence type="ECO:0000313" key="8">
    <source>
        <dbReference type="Proteomes" id="UP000694547"/>
    </source>
</evidence>
<feature type="transmembrane region" description="Helical" evidence="6">
    <location>
        <begin position="118"/>
        <end position="142"/>
    </location>
</feature>
<dbReference type="GO" id="GO:0005802">
    <property type="term" value="C:trans-Golgi network"/>
    <property type="evidence" value="ECO:0007669"/>
    <property type="project" value="TreeGrafter"/>
</dbReference>
<dbReference type="Pfam" id="PF04103">
    <property type="entry name" value="CD20"/>
    <property type="match status" value="1"/>
</dbReference>
<dbReference type="AlphaFoldDB" id="A0A8C8TQY3"/>
<keyword evidence="3 6" id="KW-0812">Transmembrane</keyword>
<feature type="transmembrane region" description="Helical" evidence="6">
    <location>
        <begin position="87"/>
        <end position="106"/>
    </location>
</feature>
<protein>
    <recommendedName>
        <fullName evidence="9">Membrane-spanning 4-domains subfamily A member 6A-like</fullName>
    </recommendedName>
</protein>
<dbReference type="InterPro" id="IPR030417">
    <property type="entry name" value="MS4A"/>
</dbReference>
<keyword evidence="8" id="KW-1185">Reference proteome</keyword>
<reference evidence="7 8" key="1">
    <citation type="submission" date="2018-10" db="EMBL/GenBank/DDBJ databases">
        <title>Improved assembly of the deer mouse Peromyscus maniculatus genome.</title>
        <authorList>
            <person name="Lassance J.-M."/>
            <person name="Hoekstra H.E."/>
        </authorList>
    </citation>
    <scope>NUCLEOTIDE SEQUENCE [LARGE SCALE GENOMIC DNA]</scope>
</reference>
<dbReference type="InterPro" id="IPR007237">
    <property type="entry name" value="CD20-like"/>
</dbReference>
<name>A0A8C8TQY3_PERMB</name>
<comment type="subcellular location">
    <subcellularLocation>
        <location evidence="1">Membrane</location>
        <topology evidence="1">Multi-pass membrane protein</topology>
    </subcellularLocation>
</comment>
<comment type="similarity">
    <text evidence="2">Belongs to the MS4A family.</text>
</comment>
<evidence type="ECO:0000256" key="1">
    <source>
        <dbReference type="ARBA" id="ARBA00004141"/>
    </source>
</evidence>
<accession>A0A8C8TQY3</accession>
<evidence type="ECO:0000256" key="4">
    <source>
        <dbReference type="ARBA" id="ARBA00022989"/>
    </source>
</evidence>
<evidence type="ECO:0000256" key="3">
    <source>
        <dbReference type="ARBA" id="ARBA00022692"/>
    </source>
</evidence>
<dbReference type="Ensembl" id="ENSPEMT00000020952.2">
    <property type="protein sequence ID" value="ENSPEMP00000016640.2"/>
    <property type="gene ID" value="ENSPEMG00000015803.2"/>
</dbReference>
<keyword evidence="4 6" id="KW-1133">Transmembrane helix</keyword>
<dbReference type="Proteomes" id="UP000694547">
    <property type="component" value="Chromosome 1"/>
</dbReference>